<reference evidence="2" key="1">
    <citation type="journal article" date="2019" name="Int. J. Syst. Evol. Microbiol.">
        <title>The Global Catalogue of Microorganisms (GCM) 10K type strain sequencing project: providing services to taxonomists for standard genome sequencing and annotation.</title>
        <authorList>
            <consortium name="The Broad Institute Genomics Platform"/>
            <consortium name="The Broad Institute Genome Sequencing Center for Infectious Disease"/>
            <person name="Wu L."/>
            <person name="Ma J."/>
        </authorList>
    </citation>
    <scope>NUCLEOTIDE SEQUENCE [LARGE SCALE GENOMIC DNA]</scope>
    <source>
        <strain evidence="2">CCM 8689</strain>
    </source>
</reference>
<dbReference type="RefSeq" id="WP_378959312.1">
    <property type="nucleotide sequence ID" value="NZ_JBHRXC010000016.1"/>
</dbReference>
<keyword evidence="2" id="KW-1185">Reference proteome</keyword>
<name>A0ABV8NJI8_9SPHI</name>
<proteinExistence type="predicted"/>
<comment type="caution">
    <text evidence="1">The sequence shown here is derived from an EMBL/GenBank/DDBJ whole genome shotgun (WGS) entry which is preliminary data.</text>
</comment>
<sequence length="95" mass="10859">MENIIFSPLSVGDFEKLVTKSVEDALVRIQENQNKNVSEIVDGDYLCNKLNITRQTLACWRKKKLIPFTQVGQVIRYDFNEVIQSLGLTNKGGKR</sequence>
<gene>
    <name evidence="1" type="ORF">ACFOUY_04710</name>
</gene>
<organism evidence="1 2">
    <name type="scientific">Pedobacter jamesrossensis</name>
    <dbReference type="NCBI Taxonomy" id="1908238"/>
    <lineage>
        <taxon>Bacteria</taxon>
        <taxon>Pseudomonadati</taxon>
        <taxon>Bacteroidota</taxon>
        <taxon>Sphingobacteriia</taxon>
        <taxon>Sphingobacteriales</taxon>
        <taxon>Sphingobacteriaceae</taxon>
        <taxon>Pedobacter</taxon>
    </lineage>
</organism>
<dbReference type="Proteomes" id="UP001595792">
    <property type="component" value="Unassembled WGS sequence"/>
</dbReference>
<evidence type="ECO:0000313" key="2">
    <source>
        <dbReference type="Proteomes" id="UP001595792"/>
    </source>
</evidence>
<accession>A0ABV8NJI8</accession>
<protein>
    <submittedName>
        <fullName evidence="1">Helix-turn-helix domain-containing protein</fullName>
    </submittedName>
</protein>
<evidence type="ECO:0000313" key="1">
    <source>
        <dbReference type="EMBL" id="MFC4195988.1"/>
    </source>
</evidence>
<dbReference type="EMBL" id="JBHSBY010000029">
    <property type="protein sequence ID" value="MFC4195988.1"/>
    <property type="molecule type" value="Genomic_DNA"/>
</dbReference>